<dbReference type="InterPro" id="IPR005031">
    <property type="entry name" value="COQ10_START"/>
</dbReference>
<feature type="domain" description="Coenzyme Q-binding protein COQ10 START" evidence="2">
    <location>
        <begin position="62"/>
        <end position="223"/>
    </location>
</feature>
<comment type="caution">
    <text evidence="3">The sequence shown here is derived from an EMBL/GenBank/DDBJ whole genome shotgun (WGS) entry which is preliminary data.</text>
</comment>
<feature type="signal peptide" evidence="1">
    <location>
        <begin position="1"/>
        <end position="22"/>
    </location>
</feature>
<dbReference type="EMBL" id="JBHPBY010000616">
    <property type="protein sequence ID" value="MFC1853831.1"/>
    <property type="molecule type" value="Genomic_DNA"/>
</dbReference>
<reference evidence="3 4" key="1">
    <citation type="submission" date="2024-09" db="EMBL/GenBank/DDBJ databases">
        <title>Laminarin stimulates single cell rates of sulfate reduction while oxygen inhibits transcriptomic activity in coastal marine sediment.</title>
        <authorList>
            <person name="Lindsay M."/>
            <person name="Orcutt B."/>
            <person name="Emerson D."/>
            <person name="Stepanauskas R."/>
            <person name="D'Angelo T."/>
        </authorList>
    </citation>
    <scope>NUCLEOTIDE SEQUENCE [LARGE SCALE GENOMIC DNA]</scope>
    <source>
        <strain evidence="3">SAG AM-311-K15</strain>
    </source>
</reference>
<dbReference type="Gene3D" id="3.30.530.20">
    <property type="match status" value="1"/>
</dbReference>
<evidence type="ECO:0000256" key="1">
    <source>
        <dbReference type="SAM" id="SignalP"/>
    </source>
</evidence>
<evidence type="ECO:0000313" key="3">
    <source>
        <dbReference type="EMBL" id="MFC1853831.1"/>
    </source>
</evidence>
<evidence type="ECO:0000259" key="2">
    <source>
        <dbReference type="Pfam" id="PF03364"/>
    </source>
</evidence>
<feature type="chain" id="PRO_5045533916" evidence="1">
    <location>
        <begin position="23"/>
        <end position="245"/>
    </location>
</feature>
<sequence>MRNPSFLISLFLIICCGTPLFASDLSPGDASWIKSGDKGEFKTYYRDVKGSGTREVLMVGIIDAPPARCFKVVGDYEAFPKFMPYIQFTKVINSEKKEENKTINYVFFFLSPPMVSYRYYSLRLVDEKQVDGKPNTFRSKWTLVTKGPYRKTPTDADIKKHLKSSWQEPIETSFNEGSWLFEPLENGQKTRVKYYVWTNPGGSIPNWIANKANSVALPALWKALKKRLKHTKYDPQKVPETSSPK</sequence>
<name>A0ABV6Z649_UNCC1</name>
<evidence type="ECO:0000313" key="4">
    <source>
        <dbReference type="Proteomes" id="UP001594351"/>
    </source>
</evidence>
<dbReference type="InterPro" id="IPR023393">
    <property type="entry name" value="START-like_dom_sf"/>
</dbReference>
<keyword evidence="4" id="KW-1185">Reference proteome</keyword>
<accession>A0ABV6Z649</accession>
<organism evidence="3 4">
    <name type="scientific">candidate division CSSED10-310 bacterium</name>
    <dbReference type="NCBI Taxonomy" id="2855610"/>
    <lineage>
        <taxon>Bacteria</taxon>
        <taxon>Bacteria division CSSED10-310</taxon>
    </lineage>
</organism>
<proteinExistence type="predicted"/>
<gene>
    <name evidence="3" type="ORF">ACFL27_26910</name>
</gene>
<protein>
    <submittedName>
        <fullName evidence="3">SRPBCC family protein</fullName>
    </submittedName>
</protein>
<keyword evidence="1" id="KW-0732">Signal</keyword>
<dbReference type="Proteomes" id="UP001594351">
    <property type="component" value="Unassembled WGS sequence"/>
</dbReference>
<dbReference type="Pfam" id="PF03364">
    <property type="entry name" value="Polyketide_cyc"/>
    <property type="match status" value="1"/>
</dbReference>
<dbReference type="SUPFAM" id="SSF55961">
    <property type="entry name" value="Bet v1-like"/>
    <property type="match status" value="1"/>
</dbReference>